<feature type="domain" description="N-acetyltransferase" evidence="2">
    <location>
        <begin position="79"/>
        <end position="227"/>
    </location>
</feature>
<dbReference type="InterPro" id="IPR016181">
    <property type="entry name" value="Acyl_CoA_acyltransferase"/>
</dbReference>
<dbReference type="AlphaFoldDB" id="A0A8J1T774"/>
<organism evidence="3 4">
    <name type="scientific">Owenia fusiformis</name>
    <name type="common">Polychaete worm</name>
    <dbReference type="NCBI Taxonomy" id="6347"/>
    <lineage>
        <taxon>Eukaryota</taxon>
        <taxon>Metazoa</taxon>
        <taxon>Spiralia</taxon>
        <taxon>Lophotrochozoa</taxon>
        <taxon>Annelida</taxon>
        <taxon>Polychaeta</taxon>
        <taxon>Sedentaria</taxon>
        <taxon>Canalipalpata</taxon>
        <taxon>Sabellida</taxon>
        <taxon>Oweniida</taxon>
        <taxon>Oweniidae</taxon>
        <taxon>Owenia</taxon>
    </lineage>
</organism>
<proteinExistence type="predicted"/>
<dbReference type="CDD" id="cd04301">
    <property type="entry name" value="NAT_SF"/>
    <property type="match status" value="1"/>
</dbReference>
<dbReference type="InterPro" id="IPR050769">
    <property type="entry name" value="NAT_camello-type"/>
</dbReference>
<keyword evidence="1" id="KW-0808">Transferase</keyword>
<comment type="caution">
    <text evidence="3">The sequence shown here is derived from an EMBL/GenBank/DDBJ whole genome shotgun (WGS) entry which is preliminary data.</text>
</comment>
<accession>A0A8J1T774</accession>
<evidence type="ECO:0000313" key="4">
    <source>
        <dbReference type="Proteomes" id="UP000749559"/>
    </source>
</evidence>
<evidence type="ECO:0000256" key="1">
    <source>
        <dbReference type="ARBA" id="ARBA00022679"/>
    </source>
</evidence>
<reference evidence="3" key="1">
    <citation type="submission" date="2022-03" db="EMBL/GenBank/DDBJ databases">
        <authorList>
            <person name="Martin C."/>
        </authorList>
    </citation>
    <scope>NUCLEOTIDE SEQUENCE</scope>
</reference>
<dbReference type="PROSITE" id="PS51186">
    <property type="entry name" value="GNAT"/>
    <property type="match status" value="1"/>
</dbReference>
<dbReference type="Pfam" id="PF00583">
    <property type="entry name" value="Acetyltransf_1"/>
    <property type="match status" value="1"/>
</dbReference>
<sequence>MVKVNEAEVTIVPFDPDKHDWKVVQKVAYLGNTEPVQDALLLQLFNLRLMVPLLMSSLAVGISTSLWYLGILAFLSQCLGFYLYNMEYVVKYQLFSTYADYNEKFTKFWTTSPNSLWVMEYQGNIIGTIGLKLDDKYEWEITRVGVKKNYRGNKLAKLLLGTAFNHSKQNGYKTITLSVSEVYGHVACKLYTKMGFKVSEIFCMPIPHFPVLPLVPPSKMVSMKKDI</sequence>
<dbReference type="PANTHER" id="PTHR13947">
    <property type="entry name" value="GNAT FAMILY N-ACETYLTRANSFERASE"/>
    <property type="match status" value="1"/>
</dbReference>
<protein>
    <recommendedName>
        <fullName evidence="2">N-acetyltransferase domain-containing protein</fullName>
    </recommendedName>
</protein>
<dbReference type="GO" id="GO:0008080">
    <property type="term" value="F:N-acetyltransferase activity"/>
    <property type="evidence" value="ECO:0007669"/>
    <property type="project" value="InterPro"/>
</dbReference>
<evidence type="ECO:0000313" key="3">
    <source>
        <dbReference type="EMBL" id="CAH1783844.1"/>
    </source>
</evidence>
<evidence type="ECO:0000259" key="2">
    <source>
        <dbReference type="PROSITE" id="PS51186"/>
    </source>
</evidence>
<dbReference type="EMBL" id="CAIIXF020000005">
    <property type="protein sequence ID" value="CAH1783844.1"/>
    <property type="molecule type" value="Genomic_DNA"/>
</dbReference>
<dbReference type="InterPro" id="IPR000182">
    <property type="entry name" value="GNAT_dom"/>
</dbReference>
<dbReference type="OrthoDB" id="41532at2759"/>
<keyword evidence="4" id="KW-1185">Reference proteome</keyword>
<dbReference type="Proteomes" id="UP000749559">
    <property type="component" value="Unassembled WGS sequence"/>
</dbReference>
<name>A0A8J1T774_OWEFU</name>
<gene>
    <name evidence="3" type="ORF">OFUS_LOCUS10134</name>
</gene>
<dbReference type="PANTHER" id="PTHR13947:SF37">
    <property type="entry name" value="LD18367P"/>
    <property type="match status" value="1"/>
</dbReference>
<dbReference type="Gene3D" id="3.40.630.30">
    <property type="match status" value="1"/>
</dbReference>
<dbReference type="SUPFAM" id="SSF55729">
    <property type="entry name" value="Acyl-CoA N-acyltransferases (Nat)"/>
    <property type="match status" value="1"/>
</dbReference>